<evidence type="ECO:0000313" key="3">
    <source>
        <dbReference type="Proteomes" id="UP000234530"/>
    </source>
</evidence>
<dbReference type="Pfam" id="PF20308">
    <property type="entry name" value="TPR-S"/>
    <property type="match status" value="1"/>
</dbReference>
<dbReference type="OrthoDB" id="5379851at2"/>
<dbReference type="KEGG" id="pzh:CX676_08615"/>
<dbReference type="Proteomes" id="UP000234530">
    <property type="component" value="Chromosome"/>
</dbReference>
<feature type="region of interest" description="Disordered" evidence="1">
    <location>
        <begin position="465"/>
        <end position="487"/>
    </location>
</feature>
<dbReference type="InterPro" id="IPR046880">
    <property type="entry name" value="TPR-S"/>
</dbReference>
<organism evidence="2 3">
    <name type="scientific">Paracoccus zhejiangensis</name>
    <dbReference type="NCBI Taxonomy" id="1077935"/>
    <lineage>
        <taxon>Bacteria</taxon>
        <taxon>Pseudomonadati</taxon>
        <taxon>Pseudomonadota</taxon>
        <taxon>Alphaproteobacteria</taxon>
        <taxon>Rhodobacterales</taxon>
        <taxon>Paracoccaceae</taxon>
        <taxon>Paracoccus</taxon>
    </lineage>
</organism>
<protein>
    <submittedName>
        <fullName evidence="2">DUF4071 domain-containing protein</fullName>
    </submittedName>
</protein>
<sequence length="511" mass="56083">MTDPQLTCFLVTGFGRKTDYPTGRVLNLDQTFRQLVQPACDLAGINAFRAIDANLTGQIDAVMYRWIFQADLVIADLSTLNPNVFYELGVRHAQRPNTTVIIAESLLLQRIPFDLSSFVIHQYAHGGDEIDGEEQARFVPYLADLLRKIASVEERRRAAVPGLQAESDSPVFKSLIGMTPPAYAADSFILPPDYVDPATRQQAAPVSGPNLAAMMDRAEAAIRAKDFETAIAELRQAMAMQAGPDGRRKPDLFLVQRLALATYKAGEVRDANGQIDRNRALAALTEAEALLETHAAPRLSTAPETLGLSGAISKRLYDLTGDAGDLDRAIRFYERGFHIAQDYYNGINLAFLYTLKASLTEDDTDAIVSHGYANIVRRQVAEICEGLIGDEDGFAKRGDREWIYLTLAEAYQGMGRSADEARLDRKIEGLASPFARASREEQRQKLAVALAAYEQATPTAARLRAASTAEMPSASNHRAETGPDGLITIRPVLEPGRAVRSIDLSLHIDYD</sequence>
<evidence type="ECO:0000256" key="1">
    <source>
        <dbReference type="SAM" id="MobiDB-lite"/>
    </source>
</evidence>
<dbReference type="RefSeq" id="WP_101752248.1">
    <property type="nucleotide sequence ID" value="NZ_CP025430.1"/>
</dbReference>
<dbReference type="EMBL" id="CP025430">
    <property type="protein sequence ID" value="AUH64210.1"/>
    <property type="molecule type" value="Genomic_DNA"/>
</dbReference>
<name>A0A2H5EY38_9RHOB</name>
<accession>A0A2H5EY38</accession>
<keyword evidence="3" id="KW-1185">Reference proteome</keyword>
<gene>
    <name evidence="2" type="ORF">CX676_08615</name>
</gene>
<dbReference type="AlphaFoldDB" id="A0A2H5EY38"/>
<proteinExistence type="predicted"/>
<evidence type="ECO:0000313" key="2">
    <source>
        <dbReference type="EMBL" id="AUH64210.1"/>
    </source>
</evidence>
<reference evidence="2 3" key="1">
    <citation type="journal article" date="2013" name="Antonie Van Leeuwenhoek">
        <title>Paracoccus zhejiangensis sp. nov., isolated from activated sludge in wastewater-treatment system.</title>
        <authorList>
            <person name="Wu Z.G."/>
            <person name="Zhang D.F."/>
            <person name="Liu Y.L."/>
            <person name="Wang F."/>
            <person name="Jiang X."/>
            <person name="Li C."/>
            <person name="Li S.P."/>
            <person name="Hong Q."/>
            <person name="Li W.J."/>
        </authorList>
    </citation>
    <scope>NUCLEOTIDE SEQUENCE [LARGE SCALE GENOMIC DNA]</scope>
    <source>
        <strain evidence="2 3">J6</strain>
    </source>
</reference>